<evidence type="ECO:0000256" key="5">
    <source>
        <dbReference type="ARBA" id="ARBA00044504"/>
    </source>
</evidence>
<comment type="catalytic activity">
    <reaction evidence="6">
        <text>phosphate(in) + H(+)(in) = phosphate(out) + H(+)(out)</text>
        <dbReference type="Rhea" id="RHEA:29939"/>
        <dbReference type="ChEBI" id="CHEBI:15378"/>
        <dbReference type="ChEBI" id="CHEBI:43474"/>
    </reaction>
    <physiologicalReaction direction="right-to-left" evidence="6">
        <dbReference type="Rhea" id="RHEA:29941"/>
    </physiologicalReaction>
</comment>
<name>A0A4S4E4I9_CAMSN</name>
<dbReference type="EMBL" id="SDRB02007646">
    <property type="protein sequence ID" value="THG10843.1"/>
    <property type="molecule type" value="Genomic_DNA"/>
</dbReference>
<feature type="region of interest" description="Disordered" evidence="7">
    <location>
        <begin position="386"/>
        <end position="408"/>
    </location>
</feature>
<feature type="compositionally biased region" description="Polar residues" evidence="7">
    <location>
        <begin position="604"/>
        <end position="619"/>
    </location>
</feature>
<accession>A0A4S4E4I9</accession>
<dbReference type="GO" id="GO:0006508">
    <property type="term" value="P:proteolysis"/>
    <property type="evidence" value="ECO:0007669"/>
    <property type="project" value="InterPro"/>
</dbReference>
<feature type="transmembrane region" description="Helical" evidence="8">
    <location>
        <begin position="20"/>
        <end position="40"/>
    </location>
</feature>
<dbReference type="GO" id="GO:0046872">
    <property type="term" value="F:metal ion binding"/>
    <property type="evidence" value="ECO:0007669"/>
    <property type="project" value="InterPro"/>
</dbReference>
<feature type="transmembrane region" description="Helical" evidence="8">
    <location>
        <begin position="47"/>
        <end position="67"/>
    </location>
</feature>
<feature type="domain" description="Peptidase M16C associated" evidence="9">
    <location>
        <begin position="715"/>
        <end position="778"/>
    </location>
</feature>
<dbReference type="GO" id="GO:0016020">
    <property type="term" value="C:membrane"/>
    <property type="evidence" value="ECO:0007669"/>
    <property type="project" value="UniProtKB-SubCell"/>
</dbReference>
<evidence type="ECO:0000256" key="3">
    <source>
        <dbReference type="ARBA" id="ARBA00022989"/>
    </source>
</evidence>
<dbReference type="Gene3D" id="3.30.830.10">
    <property type="entry name" value="Metalloenzyme, LuxS/M16 peptidase-like"/>
    <property type="match status" value="1"/>
</dbReference>
<dbReference type="AlphaFoldDB" id="A0A4S4E4I9"/>
<keyword evidence="3 8" id="KW-1133">Transmembrane helix</keyword>
<evidence type="ECO:0000313" key="11">
    <source>
        <dbReference type="Proteomes" id="UP000306102"/>
    </source>
</evidence>
<keyword evidence="4 8" id="KW-0472">Membrane</keyword>
<feature type="transmembrane region" description="Helical" evidence="8">
    <location>
        <begin position="248"/>
        <end position="268"/>
    </location>
</feature>
<evidence type="ECO:0000256" key="7">
    <source>
        <dbReference type="SAM" id="MobiDB-lite"/>
    </source>
</evidence>
<dbReference type="Proteomes" id="UP000306102">
    <property type="component" value="Unassembled WGS sequence"/>
</dbReference>
<dbReference type="InterPro" id="IPR036259">
    <property type="entry name" value="MFS_trans_sf"/>
</dbReference>
<comment type="caution">
    <text evidence="10">The sequence shown here is derived from an EMBL/GenBank/DDBJ whole genome shotgun (WGS) entry which is preliminary data.</text>
</comment>
<feature type="transmembrane region" description="Helical" evidence="8">
    <location>
        <begin position="114"/>
        <end position="140"/>
    </location>
</feature>
<dbReference type="InterPro" id="IPR013578">
    <property type="entry name" value="Peptidase_M16C_assoc"/>
</dbReference>
<dbReference type="SUPFAM" id="SSF63411">
    <property type="entry name" value="LuxS/MPP-like metallohydrolase"/>
    <property type="match status" value="1"/>
</dbReference>
<evidence type="ECO:0000259" key="9">
    <source>
        <dbReference type="Pfam" id="PF08367"/>
    </source>
</evidence>
<organism evidence="10 11">
    <name type="scientific">Camellia sinensis var. sinensis</name>
    <name type="common">China tea</name>
    <dbReference type="NCBI Taxonomy" id="542762"/>
    <lineage>
        <taxon>Eukaryota</taxon>
        <taxon>Viridiplantae</taxon>
        <taxon>Streptophyta</taxon>
        <taxon>Embryophyta</taxon>
        <taxon>Tracheophyta</taxon>
        <taxon>Spermatophyta</taxon>
        <taxon>Magnoliopsida</taxon>
        <taxon>eudicotyledons</taxon>
        <taxon>Gunneridae</taxon>
        <taxon>Pentapetalae</taxon>
        <taxon>asterids</taxon>
        <taxon>Ericales</taxon>
        <taxon>Theaceae</taxon>
        <taxon>Camellia</taxon>
    </lineage>
</organism>
<protein>
    <recommendedName>
        <fullName evidence="9">Peptidase M16C associated domain-containing protein</fullName>
    </recommendedName>
</protein>
<gene>
    <name evidence="10" type="ORF">TEA_026521</name>
</gene>
<dbReference type="Pfam" id="PF08367">
    <property type="entry name" value="M16C_assoc"/>
    <property type="match status" value="1"/>
</dbReference>
<dbReference type="SUPFAM" id="SSF103473">
    <property type="entry name" value="MFS general substrate transporter"/>
    <property type="match status" value="1"/>
</dbReference>
<evidence type="ECO:0000256" key="4">
    <source>
        <dbReference type="ARBA" id="ARBA00023136"/>
    </source>
</evidence>
<dbReference type="STRING" id="542762.A0A4S4E4I9"/>
<evidence type="ECO:0000256" key="8">
    <source>
        <dbReference type="SAM" id="Phobius"/>
    </source>
</evidence>
<keyword evidence="11" id="KW-1185">Reference proteome</keyword>
<keyword evidence="2 8" id="KW-0812">Transmembrane</keyword>
<feature type="compositionally biased region" description="Polar residues" evidence="7">
    <location>
        <begin position="394"/>
        <end position="408"/>
    </location>
</feature>
<evidence type="ECO:0000256" key="6">
    <source>
        <dbReference type="ARBA" id="ARBA00049011"/>
    </source>
</evidence>
<dbReference type="Gene3D" id="1.20.1250.20">
    <property type="entry name" value="MFS general substrate transporter like domains"/>
    <property type="match status" value="2"/>
</dbReference>
<evidence type="ECO:0000313" key="10">
    <source>
        <dbReference type="EMBL" id="THG10843.1"/>
    </source>
</evidence>
<sequence length="798" mass="89336">MAKEQLQVLNALDLAKTQLYHFTIIVIAGMGFFTDAYDLFSPPNVAASVTGVALVGTLVGQLFFGWLASGLSFGSSAKGVMATLCFFRVWHWWRLSSLPTIMSEYANKKTRGAFIAAVFAMQCFGILASGIVALIVSSAFDHAYKAPTYSVGPVASTMKMPETVCYTALVAKNAKQAAQDTSKVLNVEIDPEEAKIQRLKQEHVQSYGLFSKEFLNRHGVPLLGTTSWFLLDIAFYSQNLFQKDIFMAIGWIPSAAIALCSTVPGYWFTVAFINIMGRFANCNSTYGFLLHDRVHVCNRYPIPSQDSEREKYWVERNISRDRKGRCYCWCIWVLYAAQSQDSKNTDARYPSGIDVKNSLIVLSCINFLGMLFTFCVQEPKGKSLEELSGENEDNSSVPSKQQADSSRTTTVEHVQSYGLFSKEFLNRHGVPLLGTTSWFLLDIAFYSQNLFQKDIFTAIGWIPSAAIALCSTVPGNWFTVAFINIVGKFANCNSTYGFLLHDRVHVCNRYPIPSQDNEREKYWVERNISRDRKGRCYCWCIWVLYAAQSQDSKKTDARYPSGIDVKNSLIVLSCINFLGMLFTFCVQEPKGKSLEELSGDNKDNSGVPSKQQADSSRTTTVSLPELSLLKETSIRGLSLSTPKLNLVSENAVNGDQDMFVVSVLLQTKIYRNLDSVSQVYKKYLIVAQGVISAPVIHKEKKRINIVLTLYEVSPNLVNRILQDVQFKDQKWFKQFVSQSKARTEERLRGSGDDIVAARMGAKLNAAGWISKQMGGVRGFCDMTEQSSSKQRKLLDIPT</sequence>
<feature type="region of interest" description="Disordered" evidence="7">
    <location>
        <begin position="595"/>
        <end position="619"/>
    </location>
</feature>
<dbReference type="InterPro" id="IPR011249">
    <property type="entry name" value="Metalloenz_LuxS/M16"/>
</dbReference>
<comment type="subcellular location">
    <subcellularLocation>
        <location evidence="1">Membrane</location>
        <topology evidence="1">Multi-pass membrane protein</topology>
    </subcellularLocation>
</comment>
<comment type="similarity">
    <text evidence="5">Belongs to the major facilitator superfamily. Phosphate:H(+) symporter (TC 2.A.1.9) family.</text>
</comment>
<dbReference type="PANTHER" id="PTHR24064">
    <property type="entry name" value="SOLUTE CARRIER FAMILY 22 MEMBER"/>
    <property type="match status" value="1"/>
</dbReference>
<proteinExistence type="inferred from homology"/>
<evidence type="ECO:0000256" key="2">
    <source>
        <dbReference type="ARBA" id="ARBA00022692"/>
    </source>
</evidence>
<evidence type="ECO:0000256" key="1">
    <source>
        <dbReference type="ARBA" id="ARBA00004141"/>
    </source>
</evidence>
<feature type="transmembrane region" description="Helical" evidence="8">
    <location>
        <begin position="218"/>
        <end position="236"/>
    </location>
</feature>
<reference evidence="10 11" key="1">
    <citation type="journal article" date="2018" name="Proc. Natl. Acad. Sci. U.S.A.">
        <title>Draft genome sequence of Camellia sinensis var. sinensis provides insights into the evolution of the tea genome and tea quality.</title>
        <authorList>
            <person name="Wei C."/>
            <person name="Yang H."/>
            <person name="Wang S."/>
            <person name="Zhao J."/>
            <person name="Liu C."/>
            <person name="Gao L."/>
            <person name="Xia E."/>
            <person name="Lu Y."/>
            <person name="Tai Y."/>
            <person name="She G."/>
            <person name="Sun J."/>
            <person name="Cao H."/>
            <person name="Tong W."/>
            <person name="Gao Q."/>
            <person name="Li Y."/>
            <person name="Deng W."/>
            <person name="Jiang X."/>
            <person name="Wang W."/>
            <person name="Chen Q."/>
            <person name="Zhang S."/>
            <person name="Li H."/>
            <person name="Wu J."/>
            <person name="Wang P."/>
            <person name="Li P."/>
            <person name="Shi C."/>
            <person name="Zheng F."/>
            <person name="Jian J."/>
            <person name="Huang B."/>
            <person name="Shan D."/>
            <person name="Shi M."/>
            <person name="Fang C."/>
            <person name="Yue Y."/>
            <person name="Li F."/>
            <person name="Li D."/>
            <person name="Wei S."/>
            <person name="Han B."/>
            <person name="Jiang C."/>
            <person name="Yin Y."/>
            <person name="Xia T."/>
            <person name="Zhang Z."/>
            <person name="Bennetzen J.L."/>
            <person name="Zhao S."/>
            <person name="Wan X."/>
        </authorList>
    </citation>
    <scope>NUCLEOTIDE SEQUENCE [LARGE SCALE GENOMIC DNA]</scope>
    <source>
        <strain evidence="11">cv. Shuchazao</strain>
        <tissue evidence="10">Leaf</tissue>
    </source>
</reference>